<proteinExistence type="predicted"/>
<keyword evidence="3" id="KW-0862">Zinc</keyword>
<dbReference type="PROSITE" id="PS51999">
    <property type="entry name" value="ZF_GRF"/>
    <property type="match status" value="1"/>
</dbReference>
<accession>A0A9K3N137</accession>
<comment type="caution">
    <text evidence="6">The sequence shown here is derived from an EMBL/GenBank/DDBJ whole genome shotgun (WGS) entry which is preliminary data.</text>
</comment>
<dbReference type="Pfam" id="PF06839">
    <property type="entry name" value="Zn_ribbon_GRF"/>
    <property type="match status" value="1"/>
</dbReference>
<keyword evidence="7" id="KW-1185">Reference proteome</keyword>
<keyword evidence="1" id="KW-0479">Metal-binding</keyword>
<evidence type="ECO:0000259" key="5">
    <source>
        <dbReference type="PROSITE" id="PS51999"/>
    </source>
</evidence>
<dbReference type="Gramene" id="mRNA:HanXRQr2_Chr11g0498651">
    <property type="protein sequence ID" value="mRNA:HanXRQr2_Chr11g0498651"/>
    <property type="gene ID" value="HanXRQr2_Chr11g0498651"/>
</dbReference>
<dbReference type="InterPro" id="IPR010666">
    <property type="entry name" value="Znf_GRF"/>
</dbReference>
<dbReference type="GO" id="GO:0008270">
    <property type="term" value="F:zinc ion binding"/>
    <property type="evidence" value="ECO:0007669"/>
    <property type="project" value="UniProtKB-KW"/>
</dbReference>
<gene>
    <name evidence="6" type="ORF">HanXRQr2_Chr11g0498651</name>
</gene>
<keyword evidence="2 4" id="KW-0863">Zinc-finger</keyword>
<feature type="domain" description="GRF-type" evidence="5">
    <location>
        <begin position="28"/>
        <end position="70"/>
    </location>
</feature>
<evidence type="ECO:0000313" key="6">
    <source>
        <dbReference type="EMBL" id="KAF5782663.1"/>
    </source>
</evidence>
<sequence>MSSSSTSASTLFRNPKMFKVDLQGNVYCHHDIIAVIRVVGRKSVRQGQEFYGCSQRPRFDCKFFLWKEDVDNMFKQHASDCRFSYEDLKYQNMDLQNKLLVEENKLLKTKISGVESKGNKPYVLNLFIAFTIVLYMFR</sequence>
<dbReference type="EMBL" id="MNCJ02000326">
    <property type="protein sequence ID" value="KAF5782663.1"/>
    <property type="molecule type" value="Genomic_DNA"/>
</dbReference>
<evidence type="ECO:0000256" key="2">
    <source>
        <dbReference type="ARBA" id="ARBA00022771"/>
    </source>
</evidence>
<reference evidence="6" key="2">
    <citation type="submission" date="2020-06" db="EMBL/GenBank/DDBJ databases">
        <title>Helianthus annuus Genome sequencing and assembly Release 2.</title>
        <authorList>
            <person name="Gouzy J."/>
            <person name="Langlade N."/>
            <person name="Munos S."/>
        </authorList>
    </citation>
    <scope>NUCLEOTIDE SEQUENCE</scope>
    <source>
        <tissue evidence="6">Leaves</tissue>
    </source>
</reference>
<reference evidence="6" key="1">
    <citation type="journal article" date="2017" name="Nature">
        <title>The sunflower genome provides insights into oil metabolism, flowering and Asterid evolution.</title>
        <authorList>
            <person name="Badouin H."/>
            <person name="Gouzy J."/>
            <person name="Grassa C.J."/>
            <person name="Murat F."/>
            <person name="Staton S.E."/>
            <person name="Cottret L."/>
            <person name="Lelandais-Briere C."/>
            <person name="Owens G.L."/>
            <person name="Carrere S."/>
            <person name="Mayjonade B."/>
            <person name="Legrand L."/>
            <person name="Gill N."/>
            <person name="Kane N.C."/>
            <person name="Bowers J.E."/>
            <person name="Hubner S."/>
            <person name="Bellec A."/>
            <person name="Berard A."/>
            <person name="Berges H."/>
            <person name="Blanchet N."/>
            <person name="Boniface M.C."/>
            <person name="Brunel D."/>
            <person name="Catrice O."/>
            <person name="Chaidir N."/>
            <person name="Claudel C."/>
            <person name="Donnadieu C."/>
            <person name="Faraut T."/>
            <person name="Fievet G."/>
            <person name="Helmstetter N."/>
            <person name="King M."/>
            <person name="Knapp S.J."/>
            <person name="Lai Z."/>
            <person name="Le Paslier M.C."/>
            <person name="Lippi Y."/>
            <person name="Lorenzon L."/>
            <person name="Mandel J.R."/>
            <person name="Marage G."/>
            <person name="Marchand G."/>
            <person name="Marquand E."/>
            <person name="Bret-Mestries E."/>
            <person name="Morien E."/>
            <person name="Nambeesan S."/>
            <person name="Nguyen T."/>
            <person name="Pegot-Espagnet P."/>
            <person name="Pouilly N."/>
            <person name="Raftis F."/>
            <person name="Sallet E."/>
            <person name="Schiex T."/>
            <person name="Thomas J."/>
            <person name="Vandecasteele C."/>
            <person name="Vares D."/>
            <person name="Vear F."/>
            <person name="Vautrin S."/>
            <person name="Crespi M."/>
            <person name="Mangin B."/>
            <person name="Burke J.M."/>
            <person name="Salse J."/>
            <person name="Munos S."/>
            <person name="Vincourt P."/>
            <person name="Rieseberg L.H."/>
            <person name="Langlade N.B."/>
        </authorList>
    </citation>
    <scope>NUCLEOTIDE SEQUENCE</scope>
    <source>
        <tissue evidence="6">Leaves</tissue>
    </source>
</reference>
<evidence type="ECO:0000256" key="3">
    <source>
        <dbReference type="ARBA" id="ARBA00022833"/>
    </source>
</evidence>
<evidence type="ECO:0000256" key="1">
    <source>
        <dbReference type="ARBA" id="ARBA00022723"/>
    </source>
</evidence>
<evidence type="ECO:0000313" key="7">
    <source>
        <dbReference type="Proteomes" id="UP000215914"/>
    </source>
</evidence>
<name>A0A9K3N137_HELAN</name>
<protein>
    <submittedName>
        <fullName evidence="6">Transcription factor GRF family</fullName>
    </submittedName>
</protein>
<organism evidence="6 7">
    <name type="scientific">Helianthus annuus</name>
    <name type="common">Common sunflower</name>
    <dbReference type="NCBI Taxonomy" id="4232"/>
    <lineage>
        <taxon>Eukaryota</taxon>
        <taxon>Viridiplantae</taxon>
        <taxon>Streptophyta</taxon>
        <taxon>Embryophyta</taxon>
        <taxon>Tracheophyta</taxon>
        <taxon>Spermatophyta</taxon>
        <taxon>Magnoliopsida</taxon>
        <taxon>eudicotyledons</taxon>
        <taxon>Gunneridae</taxon>
        <taxon>Pentapetalae</taxon>
        <taxon>asterids</taxon>
        <taxon>campanulids</taxon>
        <taxon>Asterales</taxon>
        <taxon>Asteraceae</taxon>
        <taxon>Asteroideae</taxon>
        <taxon>Heliantheae alliance</taxon>
        <taxon>Heliantheae</taxon>
        <taxon>Helianthus</taxon>
    </lineage>
</organism>
<dbReference type="Proteomes" id="UP000215914">
    <property type="component" value="Unassembled WGS sequence"/>
</dbReference>
<dbReference type="AlphaFoldDB" id="A0A9K3N137"/>
<evidence type="ECO:0000256" key="4">
    <source>
        <dbReference type="PROSITE-ProRule" id="PRU01343"/>
    </source>
</evidence>